<dbReference type="InterPro" id="IPR004014">
    <property type="entry name" value="ATPase_P-typ_cation-transptr_N"/>
</dbReference>
<protein>
    <recommendedName>
        <fullName evidence="5">Cation-transporting P-type ATPase N-terminal domain-containing protein</fullName>
    </recommendedName>
</protein>
<evidence type="ECO:0000256" key="2">
    <source>
        <dbReference type="ARBA" id="ARBA00022475"/>
    </source>
</evidence>
<dbReference type="GeneTree" id="ENSGT00940000154840"/>
<feature type="region of interest" description="Disordered" evidence="3">
    <location>
        <begin position="1"/>
        <end position="33"/>
    </location>
</feature>
<dbReference type="GO" id="GO:1902600">
    <property type="term" value="P:proton transmembrane transport"/>
    <property type="evidence" value="ECO:0007669"/>
    <property type="project" value="TreeGrafter"/>
</dbReference>
<feature type="transmembrane region" description="Helical" evidence="4">
    <location>
        <begin position="131"/>
        <end position="148"/>
    </location>
</feature>
<feature type="domain" description="Cation-transporting P-type ATPase N-terminal" evidence="5">
    <location>
        <begin position="36"/>
        <end position="110"/>
    </location>
</feature>
<dbReference type="SUPFAM" id="SSF81665">
    <property type="entry name" value="Calcium ATPase, transmembrane domain M"/>
    <property type="match status" value="1"/>
</dbReference>
<dbReference type="Gene3D" id="2.70.150.10">
    <property type="entry name" value="Calcium-transporting ATPase, cytoplasmic transduction domain A"/>
    <property type="match status" value="1"/>
</dbReference>
<dbReference type="GO" id="GO:0036376">
    <property type="term" value="P:sodium ion export across plasma membrane"/>
    <property type="evidence" value="ECO:0007669"/>
    <property type="project" value="TreeGrafter"/>
</dbReference>
<dbReference type="GO" id="GO:1990573">
    <property type="term" value="P:potassium ion import across plasma membrane"/>
    <property type="evidence" value="ECO:0007669"/>
    <property type="project" value="TreeGrafter"/>
</dbReference>
<evidence type="ECO:0000256" key="4">
    <source>
        <dbReference type="SAM" id="Phobius"/>
    </source>
</evidence>
<comment type="subcellular location">
    <subcellularLocation>
        <location evidence="1">Cell membrane</location>
        <topology evidence="1">Multi-pass membrane protein</topology>
    </subcellularLocation>
</comment>
<dbReference type="GO" id="GO:0005391">
    <property type="term" value="F:P-type sodium:potassium-exchanging transporter activity"/>
    <property type="evidence" value="ECO:0007669"/>
    <property type="project" value="TreeGrafter"/>
</dbReference>
<keyword evidence="2" id="KW-1003">Cell membrane</keyword>
<keyword evidence="4" id="KW-1133">Transmembrane helix</keyword>
<dbReference type="InterPro" id="IPR023298">
    <property type="entry name" value="ATPase_P-typ_TM_dom_sf"/>
</dbReference>
<dbReference type="Ensembl" id="ENSEBUT00000027286.1">
    <property type="protein sequence ID" value="ENSEBUP00000026710.1"/>
    <property type="gene ID" value="ENSEBUG00000016451.1"/>
</dbReference>
<dbReference type="GO" id="GO:0005886">
    <property type="term" value="C:plasma membrane"/>
    <property type="evidence" value="ECO:0007669"/>
    <property type="project" value="UniProtKB-SubCell"/>
</dbReference>
<dbReference type="Pfam" id="PF00690">
    <property type="entry name" value="Cation_ATPase_N"/>
    <property type="match status" value="1"/>
</dbReference>
<dbReference type="Proteomes" id="UP000694388">
    <property type="component" value="Unplaced"/>
</dbReference>
<feature type="compositionally biased region" description="Basic and acidic residues" evidence="3">
    <location>
        <begin position="1"/>
        <end position="10"/>
    </location>
</feature>
<dbReference type="PANTHER" id="PTHR43294:SF21">
    <property type="entry name" value="CATION TRANSPORTING ATPASE"/>
    <property type="match status" value="1"/>
</dbReference>
<evidence type="ECO:0000256" key="3">
    <source>
        <dbReference type="SAM" id="MobiDB-lite"/>
    </source>
</evidence>
<evidence type="ECO:0000256" key="1">
    <source>
        <dbReference type="ARBA" id="ARBA00004651"/>
    </source>
</evidence>
<name>A0A8C4R9G6_EPTBU</name>
<feature type="transmembrane region" description="Helical" evidence="4">
    <location>
        <begin position="155"/>
        <end position="176"/>
    </location>
</feature>
<keyword evidence="4" id="KW-0812">Transmembrane</keyword>
<keyword evidence="7" id="KW-1185">Reference proteome</keyword>
<organism evidence="6 7">
    <name type="scientific">Eptatretus burgeri</name>
    <name type="common">Inshore hagfish</name>
    <dbReference type="NCBI Taxonomy" id="7764"/>
    <lineage>
        <taxon>Eukaryota</taxon>
        <taxon>Metazoa</taxon>
        <taxon>Chordata</taxon>
        <taxon>Craniata</taxon>
        <taxon>Vertebrata</taxon>
        <taxon>Cyclostomata</taxon>
        <taxon>Myxini</taxon>
        <taxon>Myxiniformes</taxon>
        <taxon>Myxinidae</taxon>
        <taxon>Eptatretinae</taxon>
        <taxon>Eptatretus</taxon>
    </lineage>
</organism>
<keyword evidence="4" id="KW-0472">Membrane</keyword>
<sequence length="188" mass="21430">MGRGQGKDDVANSTKKGRKDKKKKDMDELKKEVSMDDHKISLEELQRKYSTDMTRGLTNTKAAEVLARDGPNALTPPPTTPEWVKFCKQLFGGFSILLWIGAILCFIAYGIQVAMEDEPSNDNVRDSCQQIHTLLQLFVFFNLVYYFKYQFLDNLSCLVTIFCVCFVCFFLANNLFAGRLNFGLLPQK</sequence>
<evidence type="ECO:0000313" key="6">
    <source>
        <dbReference type="Ensembl" id="ENSEBUP00000026710.1"/>
    </source>
</evidence>
<feature type="compositionally biased region" description="Basic and acidic residues" evidence="3">
    <location>
        <begin position="23"/>
        <end position="33"/>
    </location>
</feature>
<dbReference type="Gene3D" id="1.20.1110.10">
    <property type="entry name" value="Calcium-transporting ATPase, transmembrane domain"/>
    <property type="match status" value="1"/>
</dbReference>
<dbReference type="InterPro" id="IPR050510">
    <property type="entry name" value="Cation_transp_ATPase_P-type"/>
</dbReference>
<proteinExistence type="predicted"/>
<dbReference type="AlphaFoldDB" id="A0A8C4R9G6"/>
<evidence type="ECO:0000259" key="5">
    <source>
        <dbReference type="SMART" id="SM00831"/>
    </source>
</evidence>
<dbReference type="SMART" id="SM00831">
    <property type="entry name" value="Cation_ATPase_N"/>
    <property type="match status" value="1"/>
</dbReference>
<accession>A0A8C4R9G6</accession>
<reference evidence="6" key="2">
    <citation type="submission" date="2025-09" db="UniProtKB">
        <authorList>
            <consortium name="Ensembl"/>
        </authorList>
    </citation>
    <scope>IDENTIFICATION</scope>
</reference>
<dbReference type="GO" id="GO:0006883">
    <property type="term" value="P:intracellular sodium ion homeostasis"/>
    <property type="evidence" value="ECO:0007669"/>
    <property type="project" value="TreeGrafter"/>
</dbReference>
<dbReference type="GO" id="GO:0030007">
    <property type="term" value="P:intracellular potassium ion homeostasis"/>
    <property type="evidence" value="ECO:0007669"/>
    <property type="project" value="TreeGrafter"/>
</dbReference>
<feature type="transmembrane region" description="Helical" evidence="4">
    <location>
        <begin position="90"/>
        <end position="111"/>
    </location>
</feature>
<dbReference type="PANTHER" id="PTHR43294">
    <property type="entry name" value="SODIUM/POTASSIUM-TRANSPORTING ATPASE SUBUNIT ALPHA"/>
    <property type="match status" value="1"/>
</dbReference>
<evidence type="ECO:0000313" key="7">
    <source>
        <dbReference type="Proteomes" id="UP000694388"/>
    </source>
</evidence>
<reference evidence="6" key="1">
    <citation type="submission" date="2025-08" db="UniProtKB">
        <authorList>
            <consortium name="Ensembl"/>
        </authorList>
    </citation>
    <scope>IDENTIFICATION</scope>
</reference>